<gene>
    <name evidence="1" type="ORF">RUM43_012601</name>
</gene>
<protein>
    <submittedName>
        <fullName evidence="1">Uncharacterized protein</fullName>
    </submittedName>
</protein>
<name>A0AAN8S3Z5_POLSC</name>
<reference evidence="1 2" key="1">
    <citation type="submission" date="2023-10" db="EMBL/GenBank/DDBJ databases">
        <title>Genomes of two closely related lineages of the louse Polyplax serrata with different host specificities.</title>
        <authorList>
            <person name="Martinu J."/>
            <person name="Tarabai H."/>
            <person name="Stefka J."/>
            <person name="Hypsa V."/>
        </authorList>
    </citation>
    <scope>NUCLEOTIDE SEQUENCE [LARGE SCALE GENOMIC DNA]</scope>
    <source>
        <strain evidence="1">HR10_N</strain>
    </source>
</reference>
<proteinExistence type="predicted"/>
<dbReference type="AlphaFoldDB" id="A0AAN8S3Z5"/>
<evidence type="ECO:0000313" key="1">
    <source>
        <dbReference type="EMBL" id="KAK6632862.1"/>
    </source>
</evidence>
<dbReference type="Proteomes" id="UP001372834">
    <property type="component" value="Unassembled WGS sequence"/>
</dbReference>
<sequence>MSEGSSRPELKCRPTTGKAEGLFSFSCGWEKGMIFISSEGNQKADGGGSGTCATANRLKNRKVKEVEEEVPKEEEKEFPVLSLNQCKCLRIEDLRAKRIEKEKDFLDYGDASCEPFVDFIKSDPPHSLPPCHTGGSKINCPLADI</sequence>
<accession>A0AAN8S3Z5</accession>
<dbReference type="EMBL" id="JAWJWE010000006">
    <property type="protein sequence ID" value="KAK6632862.1"/>
    <property type="molecule type" value="Genomic_DNA"/>
</dbReference>
<organism evidence="1 2">
    <name type="scientific">Polyplax serrata</name>
    <name type="common">Common mouse louse</name>
    <dbReference type="NCBI Taxonomy" id="468196"/>
    <lineage>
        <taxon>Eukaryota</taxon>
        <taxon>Metazoa</taxon>
        <taxon>Ecdysozoa</taxon>
        <taxon>Arthropoda</taxon>
        <taxon>Hexapoda</taxon>
        <taxon>Insecta</taxon>
        <taxon>Pterygota</taxon>
        <taxon>Neoptera</taxon>
        <taxon>Paraneoptera</taxon>
        <taxon>Psocodea</taxon>
        <taxon>Troctomorpha</taxon>
        <taxon>Phthiraptera</taxon>
        <taxon>Anoplura</taxon>
        <taxon>Polyplacidae</taxon>
        <taxon>Polyplax</taxon>
    </lineage>
</organism>
<comment type="caution">
    <text evidence="1">The sequence shown here is derived from an EMBL/GenBank/DDBJ whole genome shotgun (WGS) entry which is preliminary data.</text>
</comment>
<evidence type="ECO:0000313" key="2">
    <source>
        <dbReference type="Proteomes" id="UP001372834"/>
    </source>
</evidence>